<dbReference type="EMBL" id="SRMF01000001">
    <property type="protein sequence ID" value="TGG96067.1"/>
    <property type="molecule type" value="Genomic_DNA"/>
</dbReference>
<dbReference type="GO" id="GO:0000724">
    <property type="term" value="P:double-strand break repair via homologous recombination"/>
    <property type="evidence" value="ECO:0007669"/>
    <property type="project" value="UniProtKB-UniRule"/>
</dbReference>
<feature type="region of interest" description="Disordered" evidence="11">
    <location>
        <begin position="1144"/>
        <end position="1165"/>
    </location>
</feature>
<dbReference type="GO" id="GO:0003678">
    <property type="term" value="F:DNA helicase activity"/>
    <property type="evidence" value="ECO:0007669"/>
    <property type="project" value="UniProtKB-UniRule"/>
</dbReference>
<evidence type="ECO:0000256" key="6">
    <source>
        <dbReference type="ARBA" id="ARBA00022839"/>
    </source>
</evidence>
<feature type="region of interest" description="Disordered" evidence="11">
    <location>
        <begin position="699"/>
        <end position="724"/>
    </location>
</feature>
<keyword evidence="9 10" id="KW-0234">DNA repair</keyword>
<gene>
    <name evidence="10 13" type="primary">recC</name>
    <name evidence="13" type="ORF">E4656_03510</name>
</gene>
<dbReference type="SUPFAM" id="SSF52540">
    <property type="entry name" value="P-loop containing nucleoside triphosphate hydrolases"/>
    <property type="match status" value="2"/>
</dbReference>
<keyword evidence="4 10" id="KW-0378">Hydrolase</keyword>
<evidence type="ECO:0000256" key="8">
    <source>
        <dbReference type="ARBA" id="ARBA00023125"/>
    </source>
</evidence>
<dbReference type="GO" id="GO:0005524">
    <property type="term" value="F:ATP binding"/>
    <property type="evidence" value="ECO:0007669"/>
    <property type="project" value="UniProtKB-UniRule"/>
</dbReference>
<evidence type="ECO:0000256" key="3">
    <source>
        <dbReference type="ARBA" id="ARBA00022763"/>
    </source>
</evidence>
<feature type="domain" description="RecC C-terminal" evidence="12">
    <location>
        <begin position="845"/>
        <end position="1094"/>
    </location>
</feature>
<keyword evidence="14" id="KW-1185">Reference proteome</keyword>
<feature type="compositionally biased region" description="Polar residues" evidence="11">
    <location>
        <begin position="1144"/>
        <end position="1154"/>
    </location>
</feature>
<comment type="miscellaneous">
    <text evidence="10">In the RecBCD complex, RecB has a slow 3'-5' helicase, an exonuclease activity and loads RecA onto ssDNA, RecD has a fast 5'-3' helicase activity, while RecC stimulates the ATPase and processivity of the RecB helicase and contributes to recognition of the Chi site.</text>
</comment>
<dbReference type="Gene3D" id="1.10.10.160">
    <property type="match status" value="1"/>
</dbReference>
<dbReference type="Proteomes" id="UP000297475">
    <property type="component" value="Unassembled WGS sequence"/>
</dbReference>
<comment type="subunit">
    <text evidence="10">Heterotrimer of RecB, RecC and RecD. All subunits contribute to DNA-binding.</text>
</comment>
<dbReference type="GO" id="GO:0003677">
    <property type="term" value="F:DNA binding"/>
    <property type="evidence" value="ECO:0007669"/>
    <property type="project" value="UniProtKB-UniRule"/>
</dbReference>
<keyword evidence="5 10" id="KW-0347">Helicase</keyword>
<comment type="function">
    <text evidence="10">A helicase/nuclease that prepares dsDNA breaks (DSB) for recombinational DNA repair. Binds to DSBs and unwinds DNA via a highly rapid and processive ATP-dependent bidirectional helicase activity. Unwinds dsDNA until it encounters a Chi (crossover hotspot instigator) sequence from the 3' direction. Cuts ssDNA a few nucleotides 3' to the Chi site. The properties and activities of the enzyme are changed at Chi. The Chi-altered holoenzyme produces a long 3'-ssDNA overhang and facilitates RecA-binding to the ssDNA for homologous DNA recombination and repair. Holoenzyme degrades any linearized DNA that is unable to undergo homologous recombination. In the holoenzyme this subunit recognizes the wild-type Chi sequence, and when added to isolated RecB increases its ATP-dependent helicase processivity.</text>
</comment>
<evidence type="ECO:0000313" key="14">
    <source>
        <dbReference type="Proteomes" id="UP000297475"/>
    </source>
</evidence>
<comment type="similarity">
    <text evidence="10">Belongs to the RecC family.</text>
</comment>
<dbReference type="PANTHER" id="PTHR30591:SF1">
    <property type="entry name" value="RECBCD ENZYME SUBUNIT RECC"/>
    <property type="match status" value="1"/>
</dbReference>
<evidence type="ECO:0000256" key="5">
    <source>
        <dbReference type="ARBA" id="ARBA00022806"/>
    </source>
</evidence>
<comment type="caution">
    <text evidence="13">The sequence shown here is derived from an EMBL/GenBank/DDBJ whole genome shotgun (WGS) entry which is preliminary data.</text>
</comment>
<accession>A0A4Z0WK50</accession>
<dbReference type="InterPro" id="IPR011335">
    <property type="entry name" value="Restrct_endonuc-II-like"/>
</dbReference>
<dbReference type="Pfam" id="PF17946">
    <property type="entry name" value="RecC_C"/>
    <property type="match status" value="1"/>
</dbReference>
<dbReference type="Pfam" id="PF04257">
    <property type="entry name" value="Exonuc_V_gamma"/>
    <property type="match status" value="1"/>
</dbReference>
<dbReference type="InterPro" id="IPR041500">
    <property type="entry name" value="RecC_C"/>
</dbReference>
<dbReference type="PANTHER" id="PTHR30591">
    <property type="entry name" value="RECBCD ENZYME SUBUNIT RECC"/>
    <property type="match status" value="1"/>
</dbReference>
<dbReference type="AlphaFoldDB" id="A0A4Z0WK50"/>
<dbReference type="InterPro" id="IPR013986">
    <property type="entry name" value="DExx_box_DNA_helicase_dom_sf"/>
</dbReference>
<dbReference type="SUPFAM" id="SSF52980">
    <property type="entry name" value="Restriction endonuclease-like"/>
    <property type="match status" value="1"/>
</dbReference>
<evidence type="ECO:0000256" key="11">
    <source>
        <dbReference type="SAM" id="MobiDB-lite"/>
    </source>
</evidence>
<reference evidence="13 14" key="1">
    <citation type="submission" date="2019-04" db="EMBL/GenBank/DDBJ databases">
        <title>Natronospirillum operosus gen. nov., sp. nov., a haloalkaliphilic satellite isolated from decaying biomass of laboratory culture of cyanobacterium Geitlerinema sp. and proposal of Natronospirillaceae fam. nov. and Saccharospirillaceae fam. nov.</title>
        <authorList>
            <person name="Kevbrin V."/>
            <person name="Boltyanskaya Y."/>
            <person name="Koziaeva V."/>
            <person name="Grouzdev D.S."/>
            <person name="Park M."/>
            <person name="Cho J."/>
        </authorList>
    </citation>
    <scope>NUCLEOTIDE SEQUENCE [LARGE SCALE GENOMIC DNA]</scope>
    <source>
        <strain evidence="13 14">G-116</strain>
    </source>
</reference>
<evidence type="ECO:0000256" key="4">
    <source>
        <dbReference type="ARBA" id="ARBA00022801"/>
    </source>
</evidence>
<dbReference type="GO" id="GO:0008854">
    <property type="term" value="F:exodeoxyribonuclease V activity"/>
    <property type="evidence" value="ECO:0007669"/>
    <property type="project" value="InterPro"/>
</dbReference>
<dbReference type="InterPro" id="IPR006697">
    <property type="entry name" value="RecC"/>
</dbReference>
<dbReference type="Gene3D" id="3.40.50.10930">
    <property type="match status" value="1"/>
</dbReference>
<proteinExistence type="inferred from homology"/>
<dbReference type="InterPro" id="IPR027417">
    <property type="entry name" value="P-loop_NTPase"/>
</dbReference>
<keyword evidence="1 10" id="KW-0540">Nuclease</keyword>
<dbReference type="NCBIfam" id="TIGR01450">
    <property type="entry name" value="recC"/>
    <property type="match status" value="1"/>
</dbReference>
<dbReference type="GO" id="GO:0009338">
    <property type="term" value="C:exodeoxyribonuclease V complex"/>
    <property type="evidence" value="ECO:0007669"/>
    <property type="project" value="InterPro"/>
</dbReference>
<dbReference type="Gene3D" id="1.10.10.990">
    <property type="match status" value="1"/>
</dbReference>
<keyword evidence="8 10" id="KW-0238">DNA-binding</keyword>
<evidence type="ECO:0000256" key="2">
    <source>
        <dbReference type="ARBA" id="ARBA00022741"/>
    </source>
</evidence>
<evidence type="ECO:0000256" key="9">
    <source>
        <dbReference type="ARBA" id="ARBA00023204"/>
    </source>
</evidence>
<name>A0A4Z0WK50_9GAMM</name>
<evidence type="ECO:0000313" key="13">
    <source>
        <dbReference type="EMBL" id="TGG96067.1"/>
    </source>
</evidence>
<keyword evidence="6 10" id="KW-0269">Exonuclease</keyword>
<evidence type="ECO:0000256" key="10">
    <source>
        <dbReference type="HAMAP-Rule" id="MF_01486"/>
    </source>
</evidence>
<dbReference type="HAMAP" id="MF_01486">
    <property type="entry name" value="RecC"/>
    <property type="match status" value="1"/>
</dbReference>
<keyword evidence="2 10" id="KW-0547">Nucleotide-binding</keyword>
<organism evidence="13 14">
    <name type="scientific">Natronospirillum operosum</name>
    <dbReference type="NCBI Taxonomy" id="2759953"/>
    <lineage>
        <taxon>Bacteria</taxon>
        <taxon>Pseudomonadati</taxon>
        <taxon>Pseudomonadota</taxon>
        <taxon>Gammaproteobacteria</taxon>
        <taxon>Oceanospirillales</taxon>
        <taxon>Natronospirillaceae</taxon>
        <taxon>Natronospirillum</taxon>
    </lineage>
</organism>
<sequence length="1165" mass="131720">MVIQGNRLEALRQLLVDWTRRQPLTPLENEMILVQSNGIAQWLKLALAADTEQGGLGVAAALDVRLPGRYLWQAYRAVLGDALPERSPYDKSPLTWRIMRLLPELLPDPEFTSLRRFLQDDQGLRKQHQLAEQLADLFDQYQVYRADWLTVWEQGLNQLPILGQSTVDGPALPHDQLWQPALWRRLVSDIEAASTTDTRSRAQVHRDFLRAAETLTEDNRPPDLPRRVIVFGLSSLPRQTLEVLAALAGCTQILLCVHNPCQFYWGDIIEGRDLFRHAYRRQAAAGATPDLADARSLHAQAHPLLAAWGRQGRDYLRLLDEHDERQAYEPLFQAEQLAIDLFEAPQTQHLLGQLQDDIQHLRPLPESRAHWPPVNAEHDQSLVFHGAHSAQREIDILHDQLRAALDADPTLHPRDILVMVPDIDQYAPHIRAVFGRLDRDDPRFVPFTLSDQGQRRQQPLLLGLDRLLGTDELRLTVTDLLDLLDIPALRARLGLDAEAVPTLQRWIHGANIRWGLHQPHRARLGLGAAGEQNSWLFGLRRMLLGYMAGDQRWQAIEPYDEIGGLEAALVGALDQLLERLDRQLTELALPATPVVWAQRLSALQQDLFLPVDEQDTRLLAQLDSSLEAWLEDCHSAGLDSELPATVVREAVLAPLDQPGLTQRFMAGAVNFATLMPMRAIPFRRICLLGMNDGDYPRPVQRPDFDLMRPGGVPGGNDYRPGDRSRREDDRYLFLEALLSAREQLYISWIARSVRDNTERPPSVLVGQLRDHLDAGWQSGDNRPLTDALTTLHPLQPFSRQYFRPDSTTQAPAVFTYASEWAAARADRTAADADATTQLPFWLPDQPVSLTQLSRFLRHPAHLFFTLRLGARFGFEEVQVADNETFALDGLARWQMNERLLSLLQPDIIDNRQADTPPERQLEAAVEHLRGSGELPLPPFDDAATTDLATDLLPALTAWQDGLIQTRPLDPAEIRLAVTRPDNSVSVVLEDWLSDLRVDSSGQGRRQILQPSQLYSGDTLKWYHLIRYWPGHLAAQLILPTETRLLGPGSDIIMPPVAADQAETWLQDQLAAWAEALQAPLPLACRTGFAWLLEQHKAAQTYNGGFQHRGEREESAVLQRLWPDYDQLLEQTDFSRLAERLYQPLQQTLRPQSEDSSAEAEGDRRA</sequence>
<dbReference type="PIRSF" id="PIRSF000980">
    <property type="entry name" value="RecC"/>
    <property type="match status" value="1"/>
</dbReference>
<keyword evidence="3 10" id="KW-0227">DNA damage</keyword>
<protein>
    <recommendedName>
        <fullName evidence="10">RecBCD enzyme subunit RecC</fullName>
    </recommendedName>
    <alternativeName>
        <fullName evidence="10">Exonuclease V subunit RecC</fullName>
        <shortName evidence="10">ExoV subunit RecC</shortName>
    </alternativeName>
    <alternativeName>
        <fullName evidence="10">Helicase/nuclease RecBCD subunit RecC</fullName>
    </alternativeName>
</protein>
<dbReference type="Gene3D" id="3.40.50.300">
    <property type="entry name" value="P-loop containing nucleotide triphosphate hydrolases"/>
    <property type="match status" value="2"/>
</dbReference>
<keyword evidence="7 10" id="KW-0067">ATP-binding</keyword>
<evidence type="ECO:0000256" key="1">
    <source>
        <dbReference type="ARBA" id="ARBA00022722"/>
    </source>
</evidence>
<dbReference type="OrthoDB" id="9762834at2"/>
<evidence type="ECO:0000256" key="7">
    <source>
        <dbReference type="ARBA" id="ARBA00022840"/>
    </source>
</evidence>
<evidence type="ECO:0000259" key="12">
    <source>
        <dbReference type="Pfam" id="PF17946"/>
    </source>
</evidence>